<name>A0A4Q9MPG7_9APHY</name>
<accession>A0A4Q9MPG7</accession>
<reference evidence="1" key="1">
    <citation type="submission" date="2019-01" db="EMBL/GenBank/DDBJ databases">
        <title>Draft genome sequences of three monokaryotic isolates of the white-rot basidiomycete fungus Dichomitus squalens.</title>
        <authorList>
            <consortium name="DOE Joint Genome Institute"/>
            <person name="Lopez S.C."/>
            <person name="Andreopoulos B."/>
            <person name="Pangilinan J."/>
            <person name="Lipzen A."/>
            <person name="Riley R."/>
            <person name="Ahrendt S."/>
            <person name="Ng V."/>
            <person name="Barry K."/>
            <person name="Daum C."/>
            <person name="Grigoriev I.V."/>
            <person name="Hilden K.S."/>
            <person name="Makela M.R."/>
            <person name="de Vries R.P."/>
        </authorList>
    </citation>
    <scope>NUCLEOTIDE SEQUENCE [LARGE SCALE GENOMIC DNA]</scope>
    <source>
        <strain evidence="1">OM18370.1</strain>
    </source>
</reference>
<proteinExistence type="predicted"/>
<gene>
    <name evidence="1" type="ORF">BD311DRAFT_757705</name>
</gene>
<sequence length="80" mass="8986">MADGLAVLRSSIRESLCSEDPYGHDPPDGIIVAECTSERNGFCPCWSSHCVPDFIQRLRKFSLAVKTVRHGLYYCERVVP</sequence>
<dbReference type="Proteomes" id="UP000292957">
    <property type="component" value="Unassembled WGS sequence"/>
</dbReference>
<evidence type="ECO:0000313" key="1">
    <source>
        <dbReference type="EMBL" id="TBU28858.1"/>
    </source>
</evidence>
<organism evidence="1">
    <name type="scientific">Dichomitus squalens</name>
    <dbReference type="NCBI Taxonomy" id="114155"/>
    <lineage>
        <taxon>Eukaryota</taxon>
        <taxon>Fungi</taxon>
        <taxon>Dikarya</taxon>
        <taxon>Basidiomycota</taxon>
        <taxon>Agaricomycotina</taxon>
        <taxon>Agaricomycetes</taxon>
        <taxon>Polyporales</taxon>
        <taxon>Polyporaceae</taxon>
        <taxon>Dichomitus</taxon>
    </lineage>
</organism>
<dbReference type="AlphaFoldDB" id="A0A4Q9MPG7"/>
<protein>
    <submittedName>
        <fullName evidence="1">Uncharacterized protein</fullName>
    </submittedName>
</protein>
<dbReference type="EMBL" id="ML143418">
    <property type="protein sequence ID" value="TBU28858.1"/>
    <property type="molecule type" value="Genomic_DNA"/>
</dbReference>